<keyword evidence="8" id="KW-1185">Reference proteome</keyword>
<dbReference type="EMBL" id="CP023692">
    <property type="protein sequence ID" value="QEV48500.1"/>
    <property type="molecule type" value="Genomic_DNA"/>
</dbReference>
<evidence type="ECO:0000313" key="7">
    <source>
        <dbReference type="EMBL" id="QEV48500.1"/>
    </source>
</evidence>
<protein>
    <submittedName>
        <fullName evidence="7">Polyprenyl synthetase family protein</fullName>
    </submittedName>
</protein>
<keyword evidence="5" id="KW-0460">Magnesium</keyword>
<dbReference type="KEGG" id="svn:CP980_28515"/>
<dbReference type="InterPro" id="IPR033749">
    <property type="entry name" value="Polyprenyl_synt_CS"/>
</dbReference>
<proteinExistence type="inferred from homology"/>
<evidence type="ECO:0000256" key="5">
    <source>
        <dbReference type="ARBA" id="ARBA00022842"/>
    </source>
</evidence>
<dbReference type="CDD" id="cd00685">
    <property type="entry name" value="Trans_IPPS_HT"/>
    <property type="match status" value="1"/>
</dbReference>
<sequence length="371" mass="40839">MREIPVLLCRAPHQGAQVPSTLSPRHTTNAPSRRWRDRLLTRVDERIEQFLATERQRWAAFDPDSVEVLDCVVGMFGSGGKRLRPAFCIAGYLAAGGDPDDPAIVDVAAALELLHSFALLHDDVMDASERRRNRPTAHVLHEELHGQRGWRGEGRRYGEAVAVLGGDLALVYAERLLADCPPGVRRIWGELCTELVVGQFLDLRSAAQFEADPERARCIALLKSGHYTVSRPLTLGAALAGEERLLAPFEEYGMAVGEAFQLRDDLLDFFGDAVLTGKPGQLDLQQHKMTLLMSLALRDQPVVQALFAGDGTTPDPDVLRHLLNATGVRDRVEEVIEERVIAAGRAIDGTLTPEWVAEFLAMANEAAYRNG</sequence>
<dbReference type="SUPFAM" id="SSF48576">
    <property type="entry name" value="Terpenoid synthases"/>
    <property type="match status" value="1"/>
</dbReference>
<organism evidence="7 8">
    <name type="scientific">Streptomyces vinaceus</name>
    <dbReference type="NCBI Taxonomy" id="1960"/>
    <lineage>
        <taxon>Bacteria</taxon>
        <taxon>Bacillati</taxon>
        <taxon>Actinomycetota</taxon>
        <taxon>Actinomycetes</taxon>
        <taxon>Kitasatosporales</taxon>
        <taxon>Streptomycetaceae</taxon>
        <taxon>Streptomyces</taxon>
    </lineage>
</organism>
<gene>
    <name evidence="7" type="ORF">CP980_28515</name>
</gene>
<dbReference type="Pfam" id="PF00348">
    <property type="entry name" value="polyprenyl_synt"/>
    <property type="match status" value="1"/>
</dbReference>
<dbReference type="PROSITE" id="PS00444">
    <property type="entry name" value="POLYPRENYL_SYNTHASE_2"/>
    <property type="match status" value="1"/>
</dbReference>
<dbReference type="InterPro" id="IPR000092">
    <property type="entry name" value="Polyprenyl_synt"/>
</dbReference>
<dbReference type="PANTHER" id="PTHR12001:SF85">
    <property type="entry name" value="SHORT CHAIN ISOPRENYL DIPHOSPHATE SYNTHASE"/>
    <property type="match status" value="1"/>
</dbReference>
<dbReference type="GO" id="GO:0046872">
    <property type="term" value="F:metal ion binding"/>
    <property type="evidence" value="ECO:0007669"/>
    <property type="project" value="UniProtKB-KW"/>
</dbReference>
<dbReference type="PANTHER" id="PTHR12001">
    <property type="entry name" value="GERANYLGERANYL PYROPHOSPHATE SYNTHASE"/>
    <property type="match status" value="1"/>
</dbReference>
<evidence type="ECO:0000256" key="1">
    <source>
        <dbReference type="ARBA" id="ARBA00001946"/>
    </source>
</evidence>
<evidence type="ECO:0000256" key="6">
    <source>
        <dbReference type="RuleBase" id="RU004466"/>
    </source>
</evidence>
<accession>A0A5J6JCB8</accession>
<dbReference type="Gene3D" id="1.10.600.10">
    <property type="entry name" value="Farnesyl Diphosphate Synthase"/>
    <property type="match status" value="1"/>
</dbReference>
<keyword evidence="4" id="KW-0479">Metal-binding</keyword>
<dbReference type="InterPro" id="IPR008949">
    <property type="entry name" value="Isoprenoid_synthase_dom_sf"/>
</dbReference>
<evidence type="ECO:0000256" key="3">
    <source>
        <dbReference type="ARBA" id="ARBA00022679"/>
    </source>
</evidence>
<dbReference type="GO" id="GO:0008299">
    <property type="term" value="P:isoprenoid biosynthetic process"/>
    <property type="evidence" value="ECO:0007669"/>
    <property type="project" value="InterPro"/>
</dbReference>
<comment type="cofactor">
    <cofactor evidence="1">
        <name>Mg(2+)</name>
        <dbReference type="ChEBI" id="CHEBI:18420"/>
    </cofactor>
</comment>
<evidence type="ECO:0000256" key="2">
    <source>
        <dbReference type="ARBA" id="ARBA00006706"/>
    </source>
</evidence>
<comment type="similarity">
    <text evidence="2 6">Belongs to the FPP/GGPP synthase family.</text>
</comment>
<dbReference type="GO" id="GO:0004659">
    <property type="term" value="F:prenyltransferase activity"/>
    <property type="evidence" value="ECO:0007669"/>
    <property type="project" value="InterPro"/>
</dbReference>
<evidence type="ECO:0000256" key="4">
    <source>
        <dbReference type="ARBA" id="ARBA00022723"/>
    </source>
</evidence>
<evidence type="ECO:0000313" key="8">
    <source>
        <dbReference type="Proteomes" id="UP000325563"/>
    </source>
</evidence>
<dbReference type="Proteomes" id="UP000325563">
    <property type="component" value="Chromosome"/>
</dbReference>
<keyword evidence="3 6" id="KW-0808">Transferase</keyword>
<dbReference type="AlphaFoldDB" id="A0A5J6JCB8"/>
<reference evidence="7 8" key="1">
    <citation type="submission" date="2017-09" db="EMBL/GenBank/DDBJ databases">
        <authorList>
            <person name="Lee N."/>
            <person name="Cho B.-K."/>
        </authorList>
    </citation>
    <scope>NUCLEOTIDE SEQUENCE [LARGE SCALE GENOMIC DNA]</scope>
    <source>
        <strain evidence="7 8">ATCC 27476</strain>
    </source>
</reference>
<name>A0A5J6JCB8_STRVI</name>
<dbReference type="SFLD" id="SFLDS00005">
    <property type="entry name" value="Isoprenoid_Synthase_Type_I"/>
    <property type="match status" value="1"/>
</dbReference>